<keyword evidence="4" id="KW-0479">Metal-binding</keyword>
<evidence type="ECO:0000313" key="10">
    <source>
        <dbReference type="Proteomes" id="UP000247152"/>
    </source>
</evidence>
<dbReference type="OrthoDB" id="9810775at2"/>
<keyword evidence="3" id="KW-0949">S-adenosyl-L-methionine</keyword>
<dbReference type="Proteomes" id="UP000287374">
    <property type="component" value="Unassembled WGS sequence"/>
</dbReference>
<evidence type="ECO:0000313" key="8">
    <source>
        <dbReference type="EMBL" id="PWY56064.1"/>
    </source>
</evidence>
<evidence type="ECO:0000313" key="9">
    <source>
        <dbReference type="EMBL" id="RUR22067.1"/>
    </source>
</evidence>
<dbReference type="SFLD" id="SFLDG01387">
    <property type="entry name" value="BtrN-like_SPASM_domain_contain"/>
    <property type="match status" value="1"/>
</dbReference>
<accession>A0A317U1Z5</accession>
<dbReference type="Pfam" id="PF04055">
    <property type="entry name" value="Radical_SAM"/>
    <property type="match status" value="1"/>
</dbReference>
<dbReference type="PANTHER" id="PTHR11228:SF7">
    <property type="entry name" value="PQQA PEPTIDE CYCLASE"/>
    <property type="match status" value="1"/>
</dbReference>
<keyword evidence="2" id="KW-0004">4Fe-4S</keyword>
<dbReference type="InterPro" id="IPR023885">
    <property type="entry name" value="4Fe4S-binding_SPASM_dom"/>
</dbReference>
<dbReference type="RefSeq" id="WP_110142388.1">
    <property type="nucleotide sequence ID" value="NZ_QHJG01000012.1"/>
</dbReference>
<dbReference type="GO" id="GO:0046872">
    <property type="term" value="F:metal ion binding"/>
    <property type="evidence" value="ECO:0007669"/>
    <property type="project" value="UniProtKB-KW"/>
</dbReference>
<feature type="domain" description="Radical SAM core" evidence="7">
    <location>
        <begin position="72"/>
        <end position="290"/>
    </location>
</feature>
<dbReference type="InterPro" id="IPR058240">
    <property type="entry name" value="rSAM_sf"/>
</dbReference>
<evidence type="ECO:0000256" key="3">
    <source>
        <dbReference type="ARBA" id="ARBA00022691"/>
    </source>
</evidence>
<comment type="cofactor">
    <cofactor evidence="1">
        <name>[4Fe-4S] cluster</name>
        <dbReference type="ChEBI" id="CHEBI:49883"/>
    </cofactor>
</comment>
<dbReference type="AlphaFoldDB" id="A0A317U1Z5"/>
<keyword evidence="5" id="KW-0408">Iron</keyword>
<evidence type="ECO:0000256" key="5">
    <source>
        <dbReference type="ARBA" id="ARBA00023004"/>
    </source>
</evidence>
<dbReference type="SUPFAM" id="SSF102114">
    <property type="entry name" value="Radical SAM enzymes"/>
    <property type="match status" value="1"/>
</dbReference>
<evidence type="ECO:0000259" key="7">
    <source>
        <dbReference type="PROSITE" id="PS51918"/>
    </source>
</evidence>
<evidence type="ECO:0000256" key="4">
    <source>
        <dbReference type="ARBA" id="ARBA00022723"/>
    </source>
</evidence>
<evidence type="ECO:0000256" key="6">
    <source>
        <dbReference type="ARBA" id="ARBA00023014"/>
    </source>
</evidence>
<dbReference type="GO" id="GO:0051536">
    <property type="term" value="F:iron-sulfur cluster binding"/>
    <property type="evidence" value="ECO:0007669"/>
    <property type="project" value="UniProtKB-KW"/>
</dbReference>
<dbReference type="InterPro" id="IPR050377">
    <property type="entry name" value="Radical_SAM_PqqE_MftC-like"/>
</dbReference>
<comment type="caution">
    <text evidence="8">The sequence shown here is derived from an EMBL/GenBank/DDBJ whole genome shotgun (WGS) entry which is preliminary data.</text>
</comment>
<dbReference type="EMBL" id="QHJG01000012">
    <property type="protein sequence ID" value="PWY56064.1"/>
    <property type="molecule type" value="Genomic_DNA"/>
</dbReference>
<protein>
    <submittedName>
        <fullName evidence="9">Radical SAM protein</fullName>
    </submittedName>
</protein>
<dbReference type="SFLD" id="SFLDG01067">
    <property type="entry name" value="SPASM/twitch_domain_containing"/>
    <property type="match status" value="1"/>
</dbReference>
<dbReference type="SFLD" id="SFLDS00029">
    <property type="entry name" value="Radical_SAM"/>
    <property type="match status" value="1"/>
</dbReference>
<dbReference type="PROSITE" id="PS51918">
    <property type="entry name" value="RADICAL_SAM"/>
    <property type="match status" value="1"/>
</dbReference>
<evidence type="ECO:0000256" key="2">
    <source>
        <dbReference type="ARBA" id="ARBA00022485"/>
    </source>
</evidence>
<dbReference type="CDD" id="cd01335">
    <property type="entry name" value="Radical_SAM"/>
    <property type="match status" value="1"/>
</dbReference>
<dbReference type="InterPro" id="IPR034391">
    <property type="entry name" value="AdoMet-like_SPASM_containing"/>
</dbReference>
<keyword evidence="11" id="KW-1185">Reference proteome</keyword>
<sequence length="384" mass="45280">MNKLIYNLLYELLKPRKSLRLAKPYKRKYDEQLYNTLFEDLINRKLIFQNFKRTINSLKTHRSFNKNKTYIPNMPLSMYVEPTNICNLTCPSCPTGNNTLNRPRGHMSLELFKSLMDEVGDYLLQLYFWNYGEPTLNPHYIEMLHYAKNKNIYIQMDTNGTTLNNEANCEKIVGTGLDRITISLDGITNHSYKEFRGKNFFETVRDGIQKLSEAKKRLGAKTPFIELQFILMKTNEHEVDELLQLAKKIGANEVTLRYFIFRQYDQVLLKALLDKYKTVTKEYTIYDSCNGITDYKRTIDNSCWKLYSSSTVCWNGDVVPCCYDAYAKVPLGNMKDGFRKVWNGEKYQAFRKKIFTEKRKFHLCMNCNSKENWVHQRISISESF</sequence>
<organism evidence="8 10">
    <name type="scientific">Legionella qingyii</name>
    <dbReference type="NCBI Taxonomy" id="2184757"/>
    <lineage>
        <taxon>Bacteria</taxon>
        <taxon>Pseudomonadati</taxon>
        <taxon>Pseudomonadota</taxon>
        <taxon>Gammaproteobacteria</taxon>
        <taxon>Legionellales</taxon>
        <taxon>Legionellaceae</taxon>
        <taxon>Legionella</taxon>
    </lineage>
</organism>
<dbReference type="EMBL" id="RZGX01000013">
    <property type="protein sequence ID" value="RUR22067.1"/>
    <property type="molecule type" value="Genomic_DNA"/>
</dbReference>
<gene>
    <name evidence="8" type="ORF">DGG96_09005</name>
    <name evidence="9" type="ORF">ELY20_10925</name>
</gene>
<dbReference type="PANTHER" id="PTHR11228">
    <property type="entry name" value="RADICAL SAM DOMAIN PROTEIN"/>
    <property type="match status" value="1"/>
</dbReference>
<evidence type="ECO:0000313" key="11">
    <source>
        <dbReference type="Proteomes" id="UP000287374"/>
    </source>
</evidence>
<reference evidence="8 10" key="1">
    <citation type="submission" date="2018-05" db="EMBL/GenBank/DDBJ databases">
        <title>Legionella qingyii sp.nov., whole genome shotgun sequence.</title>
        <authorList>
            <person name="Wu H."/>
            <person name="Zhu Q."/>
            <person name="Hu C."/>
        </authorList>
    </citation>
    <scope>NUCLEOTIDE SEQUENCE [LARGE SCALE GENOMIC DNA]</scope>
    <source>
        <strain evidence="8 10">HEB18</strain>
    </source>
</reference>
<dbReference type="GO" id="GO:0003824">
    <property type="term" value="F:catalytic activity"/>
    <property type="evidence" value="ECO:0007669"/>
    <property type="project" value="InterPro"/>
</dbReference>
<dbReference type="InterPro" id="IPR013785">
    <property type="entry name" value="Aldolase_TIM"/>
</dbReference>
<keyword evidence="6" id="KW-0411">Iron-sulfur</keyword>
<name>A0A317U1Z5_9GAMM</name>
<proteinExistence type="predicted"/>
<dbReference type="Pfam" id="PF13186">
    <property type="entry name" value="SPASM"/>
    <property type="match status" value="1"/>
</dbReference>
<dbReference type="Proteomes" id="UP000247152">
    <property type="component" value="Unassembled WGS sequence"/>
</dbReference>
<evidence type="ECO:0000256" key="1">
    <source>
        <dbReference type="ARBA" id="ARBA00001966"/>
    </source>
</evidence>
<reference evidence="9 11" key="2">
    <citation type="submission" date="2018-12" db="EMBL/GenBank/DDBJ databases">
        <title>Legionella sp,whole genome shotgun sequence.</title>
        <authorList>
            <person name="Wu H."/>
        </authorList>
    </citation>
    <scope>NUCLEOTIDE SEQUENCE [LARGE SCALE GENOMIC DNA]</scope>
    <source>
        <strain evidence="9">Km489</strain>
        <strain evidence="11">km489</strain>
    </source>
</reference>
<dbReference type="Gene3D" id="3.20.20.70">
    <property type="entry name" value="Aldolase class I"/>
    <property type="match status" value="1"/>
</dbReference>
<dbReference type="InterPro" id="IPR007197">
    <property type="entry name" value="rSAM"/>
</dbReference>